<gene>
    <name evidence="1" type="ORF">DWQ56_15910</name>
</gene>
<evidence type="ECO:0000313" key="1">
    <source>
        <dbReference type="EMBL" id="REJ55743.1"/>
    </source>
</evidence>
<evidence type="ECO:0000313" key="2">
    <source>
        <dbReference type="Proteomes" id="UP000256301"/>
    </source>
</evidence>
<dbReference type="Proteomes" id="UP000256301">
    <property type="component" value="Unassembled WGS sequence"/>
</dbReference>
<comment type="caution">
    <text evidence="1">The sequence shown here is derived from an EMBL/GenBank/DDBJ whole genome shotgun (WGS) entry which is preliminary data.</text>
</comment>
<name>A0A3E0M9R6_MICAE</name>
<organism evidence="1 2">
    <name type="scientific">Microcystis aeruginosa DA14</name>
    <dbReference type="NCBI Taxonomy" id="1987506"/>
    <lineage>
        <taxon>Bacteria</taxon>
        <taxon>Bacillati</taxon>
        <taxon>Cyanobacteriota</taxon>
        <taxon>Cyanophyceae</taxon>
        <taxon>Oscillatoriophycideae</taxon>
        <taxon>Chroococcales</taxon>
        <taxon>Microcystaceae</taxon>
        <taxon>Microcystis</taxon>
    </lineage>
</organism>
<proteinExistence type="predicted"/>
<reference evidence="1 2" key="1">
    <citation type="submission" date="2017-08" db="EMBL/GenBank/DDBJ databases">
        <title>Functional genomic and metabolic studies of the symbiotic interactions of six Microcystis-dominated communities.</title>
        <authorList>
            <person name="Li Q."/>
            <person name="Lin F."/>
        </authorList>
    </citation>
    <scope>NUCLEOTIDE SEQUENCE [LARGE SCALE GENOMIC DNA]</scope>
    <source>
        <strain evidence="1">DA14</strain>
    </source>
</reference>
<protein>
    <submittedName>
        <fullName evidence="1">ISKra4 family transposase</fullName>
    </submittedName>
</protein>
<dbReference type="EMBL" id="QQWE01000005">
    <property type="protein sequence ID" value="REJ55743.1"/>
    <property type="molecule type" value="Genomic_DNA"/>
</dbReference>
<accession>A0A3E0M9R6</accession>
<sequence length="354" mass="40326">MLSENEKRIKELCQELGQCLYKQSQVEEFNNLAEIEETVRDLMIEYVNPEIGNFFVKTSTGETAIRMRKVKSILGELPITEKQAKKLDIKSRTQMSPMLEKNCLLLSGDESYEKSAHKIKSLTGIAVSHSTQQRLVHRYAFEELPSNPEVEVEEISLDGGKVRLRTAKGKALIWRDYKAVSFHQLGVAAFFQDNSALLDLVNSQVLAKPLICLGDGHDGIWNLFREIGEKQERIEILDWYHLIENLYKVGGSFQRIEEVKCFLWKGDVDAAISCCEGWSEPQVENFITYLNKHKHRIVNYGYFQEEWISIGSGSGSSQVKQIGFRVKIAGASWNSGNVPQVLRHRCAYLNGSLF</sequence>
<dbReference type="AlphaFoldDB" id="A0A3E0M9R6"/>
<dbReference type="NCBIfam" id="NF033572">
    <property type="entry name" value="transpos_ISKra4"/>
    <property type="match status" value="1"/>
</dbReference>